<dbReference type="GeneID" id="97213121"/>
<accession>A0ABT0LSK7</accession>
<gene>
    <name evidence="1" type="ORF">M3O51_12190</name>
</gene>
<dbReference type="EMBL" id="JAMBED010000024">
    <property type="protein sequence ID" value="MCL1552042.1"/>
    <property type="molecule type" value="Genomic_DNA"/>
</dbReference>
<dbReference type="Proteomes" id="UP001167357">
    <property type="component" value="Unassembled WGS sequence"/>
</dbReference>
<keyword evidence="2" id="KW-1185">Reference proteome</keyword>
<name>A0ABT0LSK7_9XANT</name>
<proteinExistence type="predicted"/>
<evidence type="ECO:0000313" key="2">
    <source>
        <dbReference type="Proteomes" id="UP001167357"/>
    </source>
</evidence>
<sequence>MRVENAAFRQVDFHLSVGIVAIVDRTDASHRVLSAMMTRKIWSDAAMQHGHVKNT</sequence>
<reference evidence="1" key="1">
    <citation type="submission" date="2022-04" db="EMBL/GenBank/DDBJ databases">
        <title>Genomic comparison of 19 strains of Xanthomonas nasturtii, a newly emerging watercress pathogen.</title>
        <authorList>
            <person name="Harrison J."/>
            <person name="Greer S."/>
            <person name="Hussain R."/>
            <person name="Lascelles D."/>
            <person name="Roberts M."/>
            <person name="Carter B."/>
            <person name="Bryning A."/>
            <person name="Carroll S."/>
            <person name="Aspin A."/>
            <person name="Cruz L."/>
            <person name="Cruz J."/>
            <person name="Grant M."/>
            <person name="Vicente J."/>
            <person name="Studholme D.J."/>
        </authorList>
    </citation>
    <scope>NUCLEOTIDE SEQUENCE</scope>
    <source>
        <strain evidence="1">10016B</strain>
    </source>
</reference>
<comment type="caution">
    <text evidence="1">The sequence shown here is derived from an EMBL/GenBank/DDBJ whole genome shotgun (WGS) entry which is preliminary data.</text>
</comment>
<evidence type="ECO:0000313" key="1">
    <source>
        <dbReference type="EMBL" id="MCL1552042.1"/>
    </source>
</evidence>
<dbReference type="RefSeq" id="WP_249047940.1">
    <property type="nucleotide sequence ID" value="NZ_CP142084.2"/>
</dbReference>
<protein>
    <submittedName>
        <fullName evidence="1">Uncharacterized protein</fullName>
    </submittedName>
</protein>
<organism evidence="1 2">
    <name type="scientific">Xanthomonas nasturtii</name>
    <dbReference type="NCBI Taxonomy" id="1843581"/>
    <lineage>
        <taxon>Bacteria</taxon>
        <taxon>Pseudomonadati</taxon>
        <taxon>Pseudomonadota</taxon>
        <taxon>Gammaproteobacteria</taxon>
        <taxon>Lysobacterales</taxon>
        <taxon>Lysobacteraceae</taxon>
        <taxon>Xanthomonas</taxon>
    </lineage>
</organism>